<dbReference type="InterPro" id="IPR038731">
    <property type="entry name" value="RgtA/B/C-like"/>
</dbReference>
<dbReference type="Pfam" id="PF13231">
    <property type="entry name" value="PMT_2"/>
    <property type="match status" value="1"/>
</dbReference>
<evidence type="ECO:0000256" key="4">
    <source>
        <dbReference type="ARBA" id="ARBA00022679"/>
    </source>
</evidence>
<dbReference type="PANTHER" id="PTHR33908:SF11">
    <property type="entry name" value="MEMBRANE PROTEIN"/>
    <property type="match status" value="1"/>
</dbReference>
<reference evidence="10 11" key="1">
    <citation type="submission" date="2016-10" db="EMBL/GenBank/DDBJ databases">
        <authorList>
            <person name="de Groot N.N."/>
        </authorList>
    </citation>
    <scope>NUCLEOTIDE SEQUENCE [LARGE SCALE GENOMIC DNA]</scope>
    <source>
        <strain evidence="10 11">DSM 9990</strain>
    </source>
</reference>
<feature type="domain" description="Glycosyltransferase RgtA/B/C/D-like" evidence="9">
    <location>
        <begin position="64"/>
        <end position="213"/>
    </location>
</feature>
<evidence type="ECO:0000313" key="11">
    <source>
        <dbReference type="Proteomes" id="UP000199611"/>
    </source>
</evidence>
<dbReference type="PANTHER" id="PTHR33908">
    <property type="entry name" value="MANNOSYLTRANSFERASE YKCB-RELATED"/>
    <property type="match status" value="1"/>
</dbReference>
<feature type="transmembrane region" description="Helical" evidence="8">
    <location>
        <begin position="341"/>
        <end position="360"/>
    </location>
</feature>
<keyword evidence="2" id="KW-1003">Cell membrane</keyword>
<gene>
    <name evidence="10" type="ORF">SAMN05660836_02412</name>
</gene>
<dbReference type="GO" id="GO:0016763">
    <property type="term" value="F:pentosyltransferase activity"/>
    <property type="evidence" value="ECO:0007669"/>
    <property type="project" value="TreeGrafter"/>
</dbReference>
<keyword evidence="4 10" id="KW-0808">Transferase</keyword>
<organism evidence="10 11">
    <name type="scientific">Thermodesulforhabdus norvegica</name>
    <dbReference type="NCBI Taxonomy" id="39841"/>
    <lineage>
        <taxon>Bacteria</taxon>
        <taxon>Pseudomonadati</taxon>
        <taxon>Thermodesulfobacteriota</taxon>
        <taxon>Syntrophobacteria</taxon>
        <taxon>Syntrophobacterales</taxon>
        <taxon>Thermodesulforhabdaceae</taxon>
        <taxon>Thermodesulforhabdus</taxon>
    </lineage>
</organism>
<evidence type="ECO:0000256" key="8">
    <source>
        <dbReference type="SAM" id="Phobius"/>
    </source>
</evidence>
<dbReference type="STRING" id="39841.SAMN05660836_02412"/>
<feature type="transmembrane region" description="Helical" evidence="8">
    <location>
        <begin position="381"/>
        <end position="399"/>
    </location>
</feature>
<evidence type="ECO:0000256" key="7">
    <source>
        <dbReference type="ARBA" id="ARBA00023136"/>
    </source>
</evidence>
<protein>
    <submittedName>
        <fullName evidence="10">Dolichyl-phosphate-mannose-protein mannosyltransferase</fullName>
    </submittedName>
</protein>
<proteinExistence type="predicted"/>
<keyword evidence="3 10" id="KW-0328">Glycosyltransferase</keyword>
<feature type="transmembrane region" description="Helical" evidence="8">
    <location>
        <begin position="80"/>
        <end position="100"/>
    </location>
</feature>
<evidence type="ECO:0000256" key="6">
    <source>
        <dbReference type="ARBA" id="ARBA00022989"/>
    </source>
</evidence>
<comment type="subcellular location">
    <subcellularLocation>
        <location evidence="1">Cell membrane</location>
        <topology evidence="1">Multi-pass membrane protein</topology>
    </subcellularLocation>
</comment>
<dbReference type="AlphaFoldDB" id="A0A1I4VQU4"/>
<feature type="transmembrane region" description="Helical" evidence="8">
    <location>
        <begin position="106"/>
        <end position="125"/>
    </location>
</feature>
<keyword evidence="7 8" id="KW-0472">Membrane</keyword>
<feature type="transmembrane region" description="Helical" evidence="8">
    <location>
        <begin position="316"/>
        <end position="335"/>
    </location>
</feature>
<evidence type="ECO:0000256" key="1">
    <source>
        <dbReference type="ARBA" id="ARBA00004651"/>
    </source>
</evidence>
<evidence type="ECO:0000256" key="3">
    <source>
        <dbReference type="ARBA" id="ARBA00022676"/>
    </source>
</evidence>
<sequence length="503" mass="56486">MKLTTLRPNERIVLICLTTASVLLKIFLTCKAPVINPDGALYLISAKFISEGDFKRALEFFPYPLFPYLISLVHSIAGNWLLAGRILSLLPSALCVIPLYGIIKRVVGSGAALYGSAAFILAPIFNETSTWIIRDHLALLLGLTGIFWTLASIDSGKTGHYLTALICFLFAAALRIEYAVLIVAWIFAGVTATLHRRRFLVCLALGIAVLQGLVLLGYLSGWEQYLRLQELRNGLRAFLGGEFLENYRSVYRMLTVLGQELPNSIWHPNFSDIARHYIPVIYFLGYLETCVKVVHLPFFLAIFAGLKDLGKCKHKFFLLMFLALCFLPGYGNLLFRNFLSYRYVFPLAALLFVFTGLGFYSIQRRVTGQLDNLSLKKRLTISVVAVIFLLVVVEAVLHAERRIEKTSSLTIDVSGWLNSQAMNQTCLVASDDPRIGWYWSRGDRFVLVGHGSVLRDPAICYFVTDRTVDQDILNKCGLRQLITFGSGIKKIIVYGKRHDNQAF</sequence>
<evidence type="ECO:0000256" key="5">
    <source>
        <dbReference type="ARBA" id="ARBA00022692"/>
    </source>
</evidence>
<accession>A0A1I4VQU4</accession>
<evidence type="ECO:0000259" key="9">
    <source>
        <dbReference type="Pfam" id="PF13231"/>
    </source>
</evidence>
<dbReference type="Proteomes" id="UP000199611">
    <property type="component" value="Unassembled WGS sequence"/>
</dbReference>
<evidence type="ECO:0000256" key="2">
    <source>
        <dbReference type="ARBA" id="ARBA00022475"/>
    </source>
</evidence>
<feature type="transmembrane region" description="Helical" evidence="8">
    <location>
        <begin position="12"/>
        <end position="34"/>
    </location>
</feature>
<evidence type="ECO:0000313" key="10">
    <source>
        <dbReference type="EMBL" id="SFN03644.1"/>
    </source>
</evidence>
<keyword evidence="6 8" id="KW-1133">Transmembrane helix</keyword>
<dbReference type="GO" id="GO:0009103">
    <property type="term" value="P:lipopolysaccharide biosynthetic process"/>
    <property type="evidence" value="ECO:0007669"/>
    <property type="project" value="UniProtKB-ARBA"/>
</dbReference>
<name>A0A1I4VQU4_9BACT</name>
<dbReference type="EMBL" id="FOUU01000011">
    <property type="protein sequence ID" value="SFN03644.1"/>
    <property type="molecule type" value="Genomic_DNA"/>
</dbReference>
<dbReference type="GO" id="GO:0005886">
    <property type="term" value="C:plasma membrane"/>
    <property type="evidence" value="ECO:0007669"/>
    <property type="project" value="UniProtKB-SubCell"/>
</dbReference>
<feature type="transmembrane region" description="Helical" evidence="8">
    <location>
        <begin position="159"/>
        <end position="187"/>
    </location>
</feature>
<keyword evidence="11" id="KW-1185">Reference proteome</keyword>
<dbReference type="InterPro" id="IPR050297">
    <property type="entry name" value="LipidA_mod_glycosyltrf_83"/>
</dbReference>
<keyword evidence="5 8" id="KW-0812">Transmembrane</keyword>
<feature type="transmembrane region" description="Helical" evidence="8">
    <location>
        <begin position="199"/>
        <end position="219"/>
    </location>
</feature>
<feature type="transmembrane region" description="Helical" evidence="8">
    <location>
        <begin position="280"/>
        <end position="304"/>
    </location>
</feature>
<feature type="transmembrane region" description="Helical" evidence="8">
    <location>
        <begin position="137"/>
        <end position="153"/>
    </location>
</feature>
<dbReference type="OrthoDB" id="5405267at2"/>
<dbReference type="RefSeq" id="WP_093396104.1">
    <property type="nucleotide sequence ID" value="NZ_FOUU01000011.1"/>
</dbReference>